<gene>
    <name evidence="1" type="ORF">BDN72DRAFT_847656</name>
</gene>
<accession>A0ACD3ABZ2</accession>
<protein>
    <submittedName>
        <fullName evidence="1">Uncharacterized protein</fullName>
    </submittedName>
</protein>
<organism evidence="1 2">
    <name type="scientific">Pluteus cervinus</name>
    <dbReference type="NCBI Taxonomy" id="181527"/>
    <lineage>
        <taxon>Eukaryota</taxon>
        <taxon>Fungi</taxon>
        <taxon>Dikarya</taxon>
        <taxon>Basidiomycota</taxon>
        <taxon>Agaricomycotina</taxon>
        <taxon>Agaricomycetes</taxon>
        <taxon>Agaricomycetidae</taxon>
        <taxon>Agaricales</taxon>
        <taxon>Pluteineae</taxon>
        <taxon>Pluteaceae</taxon>
        <taxon>Pluteus</taxon>
    </lineage>
</organism>
<evidence type="ECO:0000313" key="1">
    <source>
        <dbReference type="EMBL" id="TFK63398.1"/>
    </source>
</evidence>
<name>A0ACD3ABZ2_9AGAR</name>
<reference evidence="1 2" key="1">
    <citation type="journal article" date="2019" name="Nat. Ecol. Evol.">
        <title>Megaphylogeny resolves global patterns of mushroom evolution.</title>
        <authorList>
            <person name="Varga T."/>
            <person name="Krizsan K."/>
            <person name="Foldi C."/>
            <person name="Dima B."/>
            <person name="Sanchez-Garcia M."/>
            <person name="Sanchez-Ramirez S."/>
            <person name="Szollosi G.J."/>
            <person name="Szarkandi J.G."/>
            <person name="Papp V."/>
            <person name="Albert L."/>
            <person name="Andreopoulos W."/>
            <person name="Angelini C."/>
            <person name="Antonin V."/>
            <person name="Barry K.W."/>
            <person name="Bougher N.L."/>
            <person name="Buchanan P."/>
            <person name="Buyck B."/>
            <person name="Bense V."/>
            <person name="Catcheside P."/>
            <person name="Chovatia M."/>
            <person name="Cooper J."/>
            <person name="Damon W."/>
            <person name="Desjardin D."/>
            <person name="Finy P."/>
            <person name="Geml J."/>
            <person name="Haridas S."/>
            <person name="Hughes K."/>
            <person name="Justo A."/>
            <person name="Karasinski D."/>
            <person name="Kautmanova I."/>
            <person name="Kiss B."/>
            <person name="Kocsube S."/>
            <person name="Kotiranta H."/>
            <person name="LaButti K.M."/>
            <person name="Lechner B.E."/>
            <person name="Liimatainen K."/>
            <person name="Lipzen A."/>
            <person name="Lukacs Z."/>
            <person name="Mihaltcheva S."/>
            <person name="Morgado L.N."/>
            <person name="Niskanen T."/>
            <person name="Noordeloos M.E."/>
            <person name="Ohm R.A."/>
            <person name="Ortiz-Santana B."/>
            <person name="Ovrebo C."/>
            <person name="Racz N."/>
            <person name="Riley R."/>
            <person name="Savchenko A."/>
            <person name="Shiryaev A."/>
            <person name="Soop K."/>
            <person name="Spirin V."/>
            <person name="Szebenyi C."/>
            <person name="Tomsovsky M."/>
            <person name="Tulloss R.E."/>
            <person name="Uehling J."/>
            <person name="Grigoriev I.V."/>
            <person name="Vagvolgyi C."/>
            <person name="Papp T."/>
            <person name="Martin F.M."/>
            <person name="Miettinen O."/>
            <person name="Hibbett D.S."/>
            <person name="Nagy L.G."/>
        </authorList>
    </citation>
    <scope>NUCLEOTIDE SEQUENCE [LARGE SCALE GENOMIC DNA]</scope>
    <source>
        <strain evidence="1 2">NL-1719</strain>
    </source>
</reference>
<dbReference type="Proteomes" id="UP000308600">
    <property type="component" value="Unassembled WGS sequence"/>
</dbReference>
<sequence>MSPTALQKLRQIRAFTMKHRPTLRKAAVRALEIEKDPENAKKNVVMVYMVEREAALTELSYYVASAEVVPIEHFGDRVVDMRDLMKSAHEQGKKAGFDMRAMLVVMADVDNALSNVVPIGFQVPVTPSSLDPEVDWKDWMVEQLNEGILR</sequence>
<dbReference type="EMBL" id="ML208524">
    <property type="protein sequence ID" value="TFK63398.1"/>
    <property type="molecule type" value="Genomic_DNA"/>
</dbReference>
<proteinExistence type="predicted"/>
<keyword evidence="2" id="KW-1185">Reference proteome</keyword>
<evidence type="ECO:0000313" key="2">
    <source>
        <dbReference type="Proteomes" id="UP000308600"/>
    </source>
</evidence>